<dbReference type="AlphaFoldDB" id="A0A1B0C117"/>
<dbReference type="VEuPathDB" id="VectorBase:GPPI046329"/>
<evidence type="ECO:0000313" key="2">
    <source>
        <dbReference type="Proteomes" id="UP000092460"/>
    </source>
</evidence>
<dbReference type="EMBL" id="JXJN01023857">
    <property type="status" value="NOT_ANNOTATED_CDS"/>
    <property type="molecule type" value="Genomic_DNA"/>
</dbReference>
<organism evidence="1 2">
    <name type="scientific">Glossina palpalis gambiensis</name>
    <dbReference type="NCBI Taxonomy" id="67801"/>
    <lineage>
        <taxon>Eukaryota</taxon>
        <taxon>Metazoa</taxon>
        <taxon>Ecdysozoa</taxon>
        <taxon>Arthropoda</taxon>
        <taxon>Hexapoda</taxon>
        <taxon>Insecta</taxon>
        <taxon>Pterygota</taxon>
        <taxon>Neoptera</taxon>
        <taxon>Endopterygota</taxon>
        <taxon>Diptera</taxon>
        <taxon>Brachycera</taxon>
        <taxon>Muscomorpha</taxon>
        <taxon>Hippoboscoidea</taxon>
        <taxon>Glossinidae</taxon>
        <taxon>Glossina</taxon>
    </lineage>
</organism>
<sequence>MAVKETDLLRLDKTLLLLLSVAAGNAESLASNIRLLFPSLLTDSDLRKSSGSKCSNFAWKSGRGDDICLLSTTASVGIEDNTDSANLSRKIKGYEVIIEGINQEVDLAQPSSYGALRLSVTRLPTMSSIMMLLPNPSVHVDVVGMEIPLLCLEDVKDRSYRIFYGLNLKILA</sequence>
<dbReference type="EnsemblMetazoa" id="GPPI046329-RA">
    <property type="protein sequence ID" value="GPPI046329-PA"/>
    <property type="gene ID" value="GPPI046329"/>
</dbReference>
<dbReference type="EMBL" id="JXJN01023856">
    <property type="status" value="NOT_ANNOTATED_CDS"/>
    <property type="molecule type" value="Genomic_DNA"/>
</dbReference>
<protein>
    <submittedName>
        <fullName evidence="1">Uncharacterized protein</fullName>
    </submittedName>
</protein>
<reference evidence="2" key="1">
    <citation type="submission" date="2015-01" db="EMBL/GenBank/DDBJ databases">
        <authorList>
            <person name="Aksoy S."/>
            <person name="Warren W."/>
            <person name="Wilson R.K."/>
        </authorList>
    </citation>
    <scope>NUCLEOTIDE SEQUENCE [LARGE SCALE GENOMIC DNA]</scope>
    <source>
        <strain evidence="2">IAEA</strain>
    </source>
</reference>
<evidence type="ECO:0000313" key="1">
    <source>
        <dbReference type="EnsemblMetazoa" id="GPPI046329-PA"/>
    </source>
</evidence>
<keyword evidence="2" id="KW-1185">Reference proteome</keyword>
<reference evidence="1" key="2">
    <citation type="submission" date="2020-05" db="UniProtKB">
        <authorList>
            <consortium name="EnsemblMetazoa"/>
        </authorList>
    </citation>
    <scope>IDENTIFICATION</scope>
    <source>
        <strain evidence="1">IAEA</strain>
    </source>
</reference>
<proteinExistence type="predicted"/>
<dbReference type="Proteomes" id="UP000092460">
    <property type="component" value="Unassembled WGS sequence"/>
</dbReference>
<name>A0A1B0C117_9MUSC</name>
<accession>A0A1B0C117</accession>